<reference evidence="4 9" key="5">
    <citation type="submission" date="2020-02" db="EMBL/GenBank/DDBJ databases">
        <title>WGS of Carbapenem-Resistant Enterobacteriaceae.</title>
        <authorList>
            <person name="Tokajian S."/>
            <person name="El Chaar M."/>
            <person name="El Khoury M."/>
        </authorList>
    </citation>
    <scope>NUCLEOTIDE SEQUENCE [LARGE SCALE GENOMIC DNA]</scope>
    <source>
        <strain evidence="4 9">ECM_75</strain>
    </source>
</reference>
<evidence type="ECO:0000256" key="1">
    <source>
        <dbReference type="SAM" id="SignalP"/>
    </source>
</evidence>
<dbReference type="EMBL" id="RQTU01000002">
    <property type="protein sequence ID" value="RRD77905.1"/>
    <property type="molecule type" value="Genomic_DNA"/>
</dbReference>
<dbReference type="EMBL" id="BFIH01000045">
    <property type="protein sequence ID" value="GCO28470.1"/>
    <property type="molecule type" value="Genomic_DNA"/>
</dbReference>
<name>A0A0A1A798_ECOLX</name>
<dbReference type="EMBL" id="DABGZR010000001">
    <property type="protein sequence ID" value="HAJ0994261.1"/>
    <property type="molecule type" value="Genomic_DNA"/>
</dbReference>
<dbReference type="InterPro" id="IPR021407">
    <property type="entry name" value="DUF2544"/>
</dbReference>
<reference evidence="2 8" key="2">
    <citation type="submission" date="2018-04" db="EMBL/GenBank/DDBJ databases">
        <title>Large scale genomics of bovine and human commensal E. coli to reveal the emerging process of EHEC.</title>
        <authorList>
            <person name="Arimizu Y."/>
            <person name="Ogura Y."/>
        </authorList>
    </citation>
    <scope>NUCLEOTIDE SEQUENCE [LARGE SCALE GENOMIC DNA]</scope>
    <source>
        <strain evidence="2 8">ECSC038</strain>
    </source>
</reference>
<gene>
    <name evidence="2" type="primary">yfcO</name>
    <name evidence="6" type="ORF">EIA08_03595</name>
    <name evidence="2" type="ORF">ExPECSC038_02364</name>
    <name evidence="4" type="ORF">G5603_04245</name>
    <name evidence="3" type="ORF">HL601_01355</name>
    <name evidence="5" type="ORF">HVW04_23300</name>
</gene>
<accession>A0A0A1A798</accession>
<dbReference type="Proteomes" id="UP000514715">
    <property type="component" value="Chromosome"/>
</dbReference>
<organism evidence="2 8">
    <name type="scientific">Escherichia coli</name>
    <dbReference type="NCBI Taxonomy" id="562"/>
    <lineage>
        <taxon>Bacteria</taxon>
        <taxon>Pseudomonadati</taxon>
        <taxon>Pseudomonadota</taxon>
        <taxon>Gammaproteobacteria</taxon>
        <taxon>Enterobacterales</taxon>
        <taxon>Enterobacteriaceae</taxon>
        <taxon>Escherichia</taxon>
    </lineage>
</organism>
<reference evidence="3" key="1">
    <citation type="journal article" date="2018" name="Genome Biol.">
        <title>SKESA: strategic k-mer extension for scrupulous assemblies.</title>
        <authorList>
            <person name="Souvorov A."/>
            <person name="Agarwala R."/>
            <person name="Lipman D.J."/>
        </authorList>
    </citation>
    <scope>NUCLEOTIDE SEQUENCE [LARGE SCALE GENOMIC DNA]</scope>
    <source>
        <strain evidence="3">EC00605</strain>
    </source>
</reference>
<dbReference type="RefSeq" id="WP_012311634.1">
    <property type="nucleotide sequence ID" value="NZ_AP022098.1"/>
</dbReference>
<protein>
    <submittedName>
        <fullName evidence="3">DUF2544 domain-containing protein</fullName>
    </submittedName>
    <submittedName>
        <fullName evidence="2">Outer membrane protein</fullName>
    </submittedName>
</protein>
<reference evidence="3" key="4">
    <citation type="submission" date="2019-09" db="EMBL/GenBank/DDBJ databases">
        <authorList>
            <consortium name="NCBI Pathogen Detection Project"/>
        </authorList>
    </citation>
    <scope>NUCLEOTIDE SEQUENCE</scope>
    <source>
        <strain evidence="3">EC00605</strain>
    </source>
</reference>
<evidence type="ECO:0000313" key="6">
    <source>
        <dbReference type="EMBL" id="RRD77905.1"/>
    </source>
</evidence>
<evidence type="ECO:0000313" key="9">
    <source>
        <dbReference type="Proteomes" id="UP000472856"/>
    </source>
</evidence>
<sequence length="279" mass="30660">MKKWMMFFASLILLVMSVGTPKSYARDKLTSATFDSVKIYYGMGRAGFTTGALHVTVLTPGEVAYGVYNTTGYIGTDARVVSWTGSGPAPTLTLVDYSSTDNSFCPGINTTLFRCAYETFKVTVQSDNYGCPWIASFYEVSDQHAYGIYTGPTDHATACPTIPVTSFDISWNENYVSHSKALQLQSNGSTITTTLSTYLMQDGKLCDGSVFDNRGAYCRVVSELLTFTSYGCDKSTVTVSPTRHPVTDKQLHDIVVKVNTSSRQPIDSTCRFQYVLNEL</sequence>
<reference evidence="6 7" key="3">
    <citation type="submission" date="2018-11" db="EMBL/GenBank/DDBJ databases">
        <title>Enterobacteriaceae from Patient.</title>
        <authorList>
            <person name="Shen C."/>
            <person name="Yang Y."/>
            <person name="Tian G."/>
        </authorList>
    </citation>
    <scope>NUCLEOTIDE SEQUENCE [LARGE SCALE GENOMIC DNA]</scope>
    <source>
        <strain evidence="6 7">GBGD28</strain>
    </source>
</reference>
<reference evidence="5 10" key="6">
    <citation type="submission" date="2020-06" db="EMBL/GenBank/DDBJ databases">
        <title>REHAB project genomes.</title>
        <authorList>
            <person name="Shaw L.P."/>
        </authorList>
    </citation>
    <scope>NUCLEOTIDE SEQUENCE [LARGE SCALE GENOMIC DNA]</scope>
    <source>
        <strain evidence="5 10">RHB07-C04</strain>
    </source>
</reference>
<dbReference type="Proteomes" id="UP000472856">
    <property type="component" value="Unassembled WGS sequence"/>
</dbReference>
<evidence type="ECO:0000313" key="4">
    <source>
        <dbReference type="EMBL" id="NGE87398.1"/>
    </source>
</evidence>
<dbReference type="EMBL" id="CP057975">
    <property type="protein sequence ID" value="QMP47607.1"/>
    <property type="molecule type" value="Genomic_DNA"/>
</dbReference>
<dbReference type="AlphaFoldDB" id="A0A0A1A798"/>
<evidence type="ECO:0000313" key="7">
    <source>
        <dbReference type="Proteomes" id="UP000271008"/>
    </source>
</evidence>
<evidence type="ECO:0000313" key="10">
    <source>
        <dbReference type="Proteomes" id="UP000514715"/>
    </source>
</evidence>
<feature type="signal peptide" evidence="1">
    <location>
        <begin position="1"/>
        <end position="25"/>
    </location>
</feature>
<proteinExistence type="predicted"/>
<feature type="chain" id="PRO_5015032415" evidence="1">
    <location>
        <begin position="26"/>
        <end position="279"/>
    </location>
</feature>
<evidence type="ECO:0000313" key="8">
    <source>
        <dbReference type="Proteomes" id="UP000300926"/>
    </source>
</evidence>
<evidence type="ECO:0000313" key="2">
    <source>
        <dbReference type="EMBL" id="GCO28470.1"/>
    </source>
</evidence>
<evidence type="ECO:0000313" key="5">
    <source>
        <dbReference type="EMBL" id="QMP47607.1"/>
    </source>
</evidence>
<dbReference type="EMBL" id="JAAJRI010000002">
    <property type="protein sequence ID" value="NGE87398.1"/>
    <property type="molecule type" value="Genomic_DNA"/>
</dbReference>
<keyword evidence="1" id="KW-0732">Signal</keyword>
<dbReference type="Proteomes" id="UP000271008">
    <property type="component" value="Unassembled WGS sequence"/>
</dbReference>
<evidence type="ECO:0000313" key="3">
    <source>
        <dbReference type="EMBL" id="HAJ0994261.1"/>
    </source>
</evidence>
<dbReference type="Pfam" id="PF11245">
    <property type="entry name" value="DUF2544"/>
    <property type="match status" value="1"/>
</dbReference>
<dbReference type="Proteomes" id="UP000300926">
    <property type="component" value="Unassembled WGS sequence"/>
</dbReference>